<sequence>MANIKDLQKNIFQNLKDRFGWHNVFQAPKVEKIVVSVGVGKVKDKNKTAVIIDRLTRITGQKPSPRPAKKSIATFKLREGDIVGYQVTLRGKRMHDFLEKLIHIAFPRTRDFRGISRTAIDEMGNITVGIREHTIFPETSDEDLKDVFGLAITIVTSAKNREEAAAFLEAIGFPIQK</sequence>
<comment type="subunit">
    <text evidence="5">Part of the 50S ribosomal subunit; part of the 5S rRNA/L5/L18/L25 subcomplex. Contacts the 5S rRNA and the P site tRNA. Forms a bridge to the 30S subunit in the 70S ribosome.</text>
</comment>
<evidence type="ECO:0000256" key="6">
    <source>
        <dbReference type="RuleBase" id="RU003930"/>
    </source>
</evidence>
<dbReference type="Proteomes" id="UP000177659">
    <property type="component" value="Unassembled WGS sequence"/>
</dbReference>
<comment type="caution">
    <text evidence="9">The sequence shown here is derived from an EMBL/GenBank/DDBJ whole genome shotgun (WGS) entry which is preliminary data.</text>
</comment>
<dbReference type="GO" id="GO:0003735">
    <property type="term" value="F:structural constituent of ribosome"/>
    <property type="evidence" value="ECO:0007669"/>
    <property type="project" value="InterPro"/>
</dbReference>
<evidence type="ECO:0000313" key="9">
    <source>
        <dbReference type="EMBL" id="OGG54552.1"/>
    </source>
</evidence>
<keyword evidence="5" id="KW-0699">rRNA-binding</keyword>
<dbReference type="GO" id="GO:0019843">
    <property type="term" value="F:rRNA binding"/>
    <property type="evidence" value="ECO:0007669"/>
    <property type="project" value="UniProtKB-UniRule"/>
</dbReference>
<dbReference type="HAMAP" id="MF_01333_B">
    <property type="entry name" value="Ribosomal_uL5_B"/>
    <property type="match status" value="1"/>
</dbReference>
<feature type="domain" description="Large ribosomal subunit protein uL5 C-terminal" evidence="8">
    <location>
        <begin position="83"/>
        <end position="174"/>
    </location>
</feature>
<evidence type="ECO:0000256" key="2">
    <source>
        <dbReference type="ARBA" id="ARBA00022980"/>
    </source>
</evidence>
<name>A0A1F6D0F9_9BACT</name>
<dbReference type="AlphaFoldDB" id="A0A1F6D0F9"/>
<dbReference type="PIRSF" id="PIRSF002161">
    <property type="entry name" value="Ribosomal_L5"/>
    <property type="match status" value="1"/>
</dbReference>
<dbReference type="EMBL" id="MFLC01000036">
    <property type="protein sequence ID" value="OGG54552.1"/>
    <property type="molecule type" value="Genomic_DNA"/>
</dbReference>
<gene>
    <name evidence="5" type="primary">rplE</name>
    <name evidence="9" type="ORF">A3D62_01210</name>
</gene>
<evidence type="ECO:0000259" key="8">
    <source>
        <dbReference type="Pfam" id="PF00673"/>
    </source>
</evidence>
<dbReference type="GO" id="GO:0006412">
    <property type="term" value="P:translation"/>
    <property type="evidence" value="ECO:0007669"/>
    <property type="project" value="UniProtKB-UniRule"/>
</dbReference>
<organism evidence="9 10">
    <name type="scientific">Candidatus Kaiserbacteria bacterium RIFCSPHIGHO2_02_FULL_49_11</name>
    <dbReference type="NCBI Taxonomy" id="1798489"/>
    <lineage>
        <taxon>Bacteria</taxon>
        <taxon>Candidatus Kaiseribacteriota</taxon>
    </lineage>
</organism>
<dbReference type="InterPro" id="IPR031310">
    <property type="entry name" value="Ribosomal_uL5_N"/>
</dbReference>
<evidence type="ECO:0000313" key="10">
    <source>
        <dbReference type="Proteomes" id="UP000177659"/>
    </source>
</evidence>
<dbReference type="InterPro" id="IPR022803">
    <property type="entry name" value="Ribosomal_uL5_dom_sf"/>
</dbReference>
<dbReference type="NCBIfam" id="NF000585">
    <property type="entry name" value="PRK00010.1"/>
    <property type="match status" value="1"/>
</dbReference>
<keyword evidence="2 5" id="KW-0689">Ribosomal protein</keyword>
<dbReference type="FunFam" id="3.30.1440.10:FF:000001">
    <property type="entry name" value="50S ribosomal protein L5"/>
    <property type="match status" value="1"/>
</dbReference>
<comment type="function">
    <text evidence="5">This is 1 of the proteins that bind and probably mediate the attachment of the 5S RNA into the large ribosomal subunit, where it forms part of the central protuberance. In the 70S ribosome it contacts protein S13 of the 30S subunit (bridge B1b), connecting the 2 subunits; this bridge is implicated in subunit movement. Contacts the P site tRNA; the 5S rRNA and some of its associated proteins might help stabilize positioning of ribosome-bound tRNAs.</text>
</comment>
<protein>
    <recommendedName>
        <fullName evidence="4 5">Large ribosomal subunit protein uL5</fullName>
    </recommendedName>
</protein>
<dbReference type="GO" id="GO:0005840">
    <property type="term" value="C:ribosome"/>
    <property type="evidence" value="ECO:0007669"/>
    <property type="project" value="UniProtKB-KW"/>
</dbReference>
<evidence type="ECO:0000256" key="3">
    <source>
        <dbReference type="ARBA" id="ARBA00023274"/>
    </source>
</evidence>
<keyword evidence="5" id="KW-0694">RNA-binding</keyword>
<reference evidence="9 10" key="1">
    <citation type="journal article" date="2016" name="Nat. Commun.">
        <title>Thousands of microbial genomes shed light on interconnected biogeochemical processes in an aquifer system.</title>
        <authorList>
            <person name="Anantharaman K."/>
            <person name="Brown C.T."/>
            <person name="Hug L.A."/>
            <person name="Sharon I."/>
            <person name="Castelle C.J."/>
            <person name="Probst A.J."/>
            <person name="Thomas B.C."/>
            <person name="Singh A."/>
            <person name="Wilkins M.J."/>
            <person name="Karaoz U."/>
            <person name="Brodie E.L."/>
            <person name="Williams K.H."/>
            <person name="Hubbard S.S."/>
            <person name="Banfield J.F."/>
        </authorList>
    </citation>
    <scope>NUCLEOTIDE SEQUENCE [LARGE SCALE GENOMIC DNA]</scope>
</reference>
<keyword evidence="5" id="KW-0820">tRNA-binding</keyword>
<dbReference type="GO" id="GO:1990904">
    <property type="term" value="C:ribonucleoprotein complex"/>
    <property type="evidence" value="ECO:0007669"/>
    <property type="project" value="UniProtKB-KW"/>
</dbReference>
<accession>A0A1F6D0F9</accession>
<evidence type="ECO:0000256" key="4">
    <source>
        <dbReference type="ARBA" id="ARBA00035245"/>
    </source>
</evidence>
<dbReference type="SUPFAM" id="SSF55282">
    <property type="entry name" value="RL5-like"/>
    <property type="match status" value="1"/>
</dbReference>
<dbReference type="Gene3D" id="3.30.1440.10">
    <property type="match status" value="1"/>
</dbReference>
<feature type="domain" description="Large ribosomal subunit protein uL5 N-terminal" evidence="7">
    <location>
        <begin position="23"/>
        <end position="78"/>
    </location>
</feature>
<evidence type="ECO:0000259" key="7">
    <source>
        <dbReference type="Pfam" id="PF00281"/>
    </source>
</evidence>
<keyword evidence="3 5" id="KW-0687">Ribonucleoprotein</keyword>
<dbReference type="Pfam" id="PF00281">
    <property type="entry name" value="Ribosomal_L5"/>
    <property type="match status" value="1"/>
</dbReference>
<dbReference type="GO" id="GO:0000049">
    <property type="term" value="F:tRNA binding"/>
    <property type="evidence" value="ECO:0007669"/>
    <property type="project" value="UniProtKB-UniRule"/>
</dbReference>
<evidence type="ECO:0000256" key="5">
    <source>
        <dbReference type="HAMAP-Rule" id="MF_01333"/>
    </source>
</evidence>
<dbReference type="PANTHER" id="PTHR11994">
    <property type="entry name" value="60S RIBOSOMAL PROTEIN L11-RELATED"/>
    <property type="match status" value="1"/>
</dbReference>
<dbReference type="InterPro" id="IPR002132">
    <property type="entry name" value="Ribosomal_uL5"/>
</dbReference>
<evidence type="ECO:0000256" key="1">
    <source>
        <dbReference type="ARBA" id="ARBA00008553"/>
    </source>
</evidence>
<dbReference type="Pfam" id="PF00673">
    <property type="entry name" value="Ribosomal_L5_C"/>
    <property type="match status" value="1"/>
</dbReference>
<comment type="similarity">
    <text evidence="1 5 6">Belongs to the universal ribosomal protein uL5 family.</text>
</comment>
<dbReference type="InterPro" id="IPR020930">
    <property type="entry name" value="Ribosomal_uL5_bac-type"/>
</dbReference>
<dbReference type="InterPro" id="IPR031309">
    <property type="entry name" value="Ribosomal_uL5_C"/>
</dbReference>
<proteinExistence type="inferred from homology"/>